<dbReference type="Pfam" id="PF01284">
    <property type="entry name" value="MARVEL"/>
    <property type="match status" value="1"/>
</dbReference>
<comment type="caution">
    <text evidence="7">The sequence shown here is derived from an EMBL/GenBank/DDBJ whole genome shotgun (WGS) entry which is preliminary data.</text>
</comment>
<dbReference type="InterPro" id="IPR008253">
    <property type="entry name" value="Marvel"/>
</dbReference>
<comment type="subcellular location">
    <subcellularLocation>
        <location evidence="1">Membrane</location>
        <topology evidence="1">Multi-pass membrane protein</topology>
    </subcellularLocation>
</comment>
<gene>
    <name evidence="7" type="ORF">QBC35DRAFT_391737</name>
</gene>
<reference evidence="7" key="1">
    <citation type="journal article" date="2023" name="Mol. Phylogenet. Evol.">
        <title>Genome-scale phylogeny and comparative genomics of the fungal order Sordariales.</title>
        <authorList>
            <person name="Hensen N."/>
            <person name="Bonometti L."/>
            <person name="Westerberg I."/>
            <person name="Brannstrom I.O."/>
            <person name="Guillou S."/>
            <person name="Cros-Aarteil S."/>
            <person name="Calhoun S."/>
            <person name="Haridas S."/>
            <person name="Kuo A."/>
            <person name="Mondo S."/>
            <person name="Pangilinan J."/>
            <person name="Riley R."/>
            <person name="LaButti K."/>
            <person name="Andreopoulos B."/>
            <person name="Lipzen A."/>
            <person name="Chen C."/>
            <person name="Yan M."/>
            <person name="Daum C."/>
            <person name="Ng V."/>
            <person name="Clum A."/>
            <person name="Steindorff A."/>
            <person name="Ohm R.A."/>
            <person name="Martin F."/>
            <person name="Silar P."/>
            <person name="Natvig D.O."/>
            <person name="Lalanne C."/>
            <person name="Gautier V."/>
            <person name="Ament-Velasquez S.L."/>
            <person name="Kruys A."/>
            <person name="Hutchinson M.I."/>
            <person name="Powell A.J."/>
            <person name="Barry K."/>
            <person name="Miller A.N."/>
            <person name="Grigoriev I.V."/>
            <person name="Debuchy R."/>
            <person name="Gladieux P."/>
            <person name="Hiltunen Thoren M."/>
            <person name="Johannesson H."/>
        </authorList>
    </citation>
    <scope>NUCLEOTIDE SEQUENCE</scope>
    <source>
        <strain evidence="7">PSN309</strain>
    </source>
</reference>
<feature type="transmembrane region" description="Helical" evidence="5">
    <location>
        <begin position="103"/>
        <end position="125"/>
    </location>
</feature>
<dbReference type="Proteomes" id="UP001302126">
    <property type="component" value="Unassembled WGS sequence"/>
</dbReference>
<reference evidence="7" key="2">
    <citation type="submission" date="2023-05" db="EMBL/GenBank/DDBJ databases">
        <authorList>
            <consortium name="Lawrence Berkeley National Laboratory"/>
            <person name="Steindorff A."/>
            <person name="Hensen N."/>
            <person name="Bonometti L."/>
            <person name="Westerberg I."/>
            <person name="Brannstrom I.O."/>
            <person name="Guillou S."/>
            <person name="Cros-Aarteil S."/>
            <person name="Calhoun S."/>
            <person name="Haridas S."/>
            <person name="Kuo A."/>
            <person name="Mondo S."/>
            <person name="Pangilinan J."/>
            <person name="Riley R."/>
            <person name="Labutti K."/>
            <person name="Andreopoulos B."/>
            <person name="Lipzen A."/>
            <person name="Chen C."/>
            <person name="Yanf M."/>
            <person name="Daum C."/>
            <person name="Ng V."/>
            <person name="Clum A."/>
            <person name="Ohm R."/>
            <person name="Martin F."/>
            <person name="Silar P."/>
            <person name="Natvig D."/>
            <person name="Lalanne C."/>
            <person name="Gautier V."/>
            <person name="Ament-Velasquez S.L."/>
            <person name="Kruys A."/>
            <person name="Hutchinson M.I."/>
            <person name="Powell A.J."/>
            <person name="Barry K."/>
            <person name="Miller A.N."/>
            <person name="Grigoriev I.V."/>
            <person name="Debuchy R."/>
            <person name="Gladieux P."/>
            <person name="Thoren M.H."/>
            <person name="Johannesson H."/>
        </authorList>
    </citation>
    <scope>NUCLEOTIDE SEQUENCE</scope>
    <source>
        <strain evidence="7">PSN309</strain>
    </source>
</reference>
<dbReference type="PANTHER" id="PTHR39608">
    <property type="entry name" value="INTEGRAL MEMBRANE PROTEIN (AFU_ORTHOLOGUE AFUA_5G08640)"/>
    <property type="match status" value="1"/>
</dbReference>
<dbReference type="AlphaFoldDB" id="A0AAN6WMN1"/>
<evidence type="ECO:0000259" key="6">
    <source>
        <dbReference type="Pfam" id="PF01284"/>
    </source>
</evidence>
<feature type="transmembrane region" description="Helical" evidence="5">
    <location>
        <begin position="47"/>
        <end position="69"/>
    </location>
</feature>
<feature type="domain" description="MARVEL" evidence="6">
    <location>
        <begin position="22"/>
        <end position="125"/>
    </location>
</feature>
<keyword evidence="3 5" id="KW-1133">Transmembrane helix</keyword>
<evidence type="ECO:0000313" key="8">
    <source>
        <dbReference type="Proteomes" id="UP001302126"/>
    </source>
</evidence>
<feature type="transmembrane region" description="Helical" evidence="5">
    <location>
        <begin position="12"/>
        <end position="35"/>
    </location>
</feature>
<dbReference type="PANTHER" id="PTHR39608:SF2">
    <property type="entry name" value="MARVEL DOMAIN-CONTAINING PROTEIN"/>
    <property type="match status" value="1"/>
</dbReference>
<name>A0AAN6WMN1_9PEZI</name>
<feature type="transmembrane region" description="Helical" evidence="5">
    <location>
        <begin position="76"/>
        <end position="97"/>
    </location>
</feature>
<organism evidence="7 8">
    <name type="scientific">Podospora australis</name>
    <dbReference type="NCBI Taxonomy" id="1536484"/>
    <lineage>
        <taxon>Eukaryota</taxon>
        <taxon>Fungi</taxon>
        <taxon>Dikarya</taxon>
        <taxon>Ascomycota</taxon>
        <taxon>Pezizomycotina</taxon>
        <taxon>Sordariomycetes</taxon>
        <taxon>Sordariomycetidae</taxon>
        <taxon>Sordariales</taxon>
        <taxon>Podosporaceae</taxon>
        <taxon>Podospora</taxon>
    </lineage>
</organism>
<dbReference type="EMBL" id="MU864489">
    <property type="protein sequence ID" value="KAK4184438.1"/>
    <property type="molecule type" value="Genomic_DNA"/>
</dbReference>
<proteinExistence type="predicted"/>
<keyword evidence="8" id="KW-1185">Reference proteome</keyword>
<evidence type="ECO:0000256" key="2">
    <source>
        <dbReference type="ARBA" id="ARBA00022692"/>
    </source>
</evidence>
<keyword evidence="2 5" id="KW-0812">Transmembrane</keyword>
<evidence type="ECO:0000256" key="3">
    <source>
        <dbReference type="ARBA" id="ARBA00022989"/>
    </source>
</evidence>
<keyword evidence="4 5" id="KW-0472">Membrane</keyword>
<evidence type="ECO:0000313" key="7">
    <source>
        <dbReference type="EMBL" id="KAK4184438.1"/>
    </source>
</evidence>
<evidence type="ECO:0000256" key="1">
    <source>
        <dbReference type="ARBA" id="ARBA00004141"/>
    </source>
</evidence>
<dbReference type="GO" id="GO:0016020">
    <property type="term" value="C:membrane"/>
    <property type="evidence" value="ECO:0007669"/>
    <property type="project" value="UniProtKB-SubCell"/>
</dbReference>
<evidence type="ECO:0000256" key="5">
    <source>
        <dbReference type="SAM" id="Phobius"/>
    </source>
</evidence>
<sequence>MARTGRTSARTGLAAPVLASTALAWISSVIVMGILAYLVSEGWRGSVVIYTLVVSVLTTVVYLAAFFLARYPGYILLFNLIFSYLWIVVFAFLAHYWTDSGSALLHAAEAFSFLAFFFLFVNVLLDWHSGFYRGSRTNAVV</sequence>
<evidence type="ECO:0000256" key="4">
    <source>
        <dbReference type="ARBA" id="ARBA00023136"/>
    </source>
</evidence>
<protein>
    <recommendedName>
        <fullName evidence="6">MARVEL domain-containing protein</fullName>
    </recommendedName>
</protein>
<accession>A0AAN6WMN1</accession>